<dbReference type="eggNOG" id="COG3209">
    <property type="taxonomic scope" value="Bacteria"/>
</dbReference>
<keyword evidence="1" id="KW-0732">Signal</keyword>
<dbReference type="Gene3D" id="3.80.10.10">
    <property type="entry name" value="Ribonuclease Inhibitor"/>
    <property type="match status" value="2"/>
</dbReference>
<protein>
    <recommendedName>
        <fullName evidence="4">Leucine-rich repeat domain-containing protein</fullName>
    </recommendedName>
</protein>
<dbReference type="InterPro" id="IPR032675">
    <property type="entry name" value="LRR_dom_sf"/>
</dbReference>
<name>C3J8Q5_POREA</name>
<feature type="signal peptide" evidence="1">
    <location>
        <begin position="1"/>
        <end position="23"/>
    </location>
</feature>
<dbReference type="Pfam" id="PF13306">
    <property type="entry name" value="LRR_5"/>
    <property type="match status" value="3"/>
</dbReference>
<gene>
    <name evidence="2" type="ORF">POREN0001_0574</name>
</gene>
<keyword evidence="3" id="KW-1185">Reference proteome</keyword>
<reference evidence="2 3" key="1">
    <citation type="submission" date="2009-04" db="EMBL/GenBank/DDBJ databases">
        <authorList>
            <person name="Sebastian Y."/>
            <person name="Madupu R."/>
            <person name="Durkin A.S."/>
            <person name="Torralba M."/>
            <person name="Methe B."/>
            <person name="Sutton G.G."/>
            <person name="Strausberg R.L."/>
            <person name="Nelson K.E."/>
        </authorList>
    </citation>
    <scope>NUCLEOTIDE SEQUENCE [LARGE SCALE GENOMIC DNA]</scope>
    <source>
        <strain evidence="3">ATCC 35406 / BCRC 14492 / JCM 8526 / NCTC 13058 / HG 370</strain>
    </source>
</reference>
<dbReference type="AlphaFoldDB" id="C3J8Q5"/>
<dbReference type="SUPFAM" id="SSF52058">
    <property type="entry name" value="L domain-like"/>
    <property type="match status" value="2"/>
</dbReference>
<proteinExistence type="predicted"/>
<feature type="chain" id="PRO_5002927901" description="Leucine-rich repeat domain-containing protein" evidence="1">
    <location>
        <begin position="24"/>
        <end position="632"/>
    </location>
</feature>
<dbReference type="PANTHER" id="PTHR45661">
    <property type="entry name" value="SURFACE ANTIGEN"/>
    <property type="match status" value="1"/>
</dbReference>
<dbReference type="InterPro" id="IPR053139">
    <property type="entry name" value="Surface_bspA-like"/>
</dbReference>
<sequence length="632" mass="69551">MKKLLVLMAWVVCSVASLWHANAQEENFDAVVNLSEAGKLYDEAPDNIWEETAVSVKIIGKLNSYDLRVLRQFCGSDEYGTKRPHASVRRIDLSEATIVPGGGTYYIRVEDLGNMREYVVDETKPDMLPEKLFYGCSTIESLTLPKHIRSIGIGAFFKCENLKEVIIPDEVTHIYATVFGACPVLEEIKLPSKLEFLGNYAFTHCRALKEITIPEGVKEIRHNSFDQTDALKVINLPKEMETFDESAFFGATGLEELVVPKGIKTIPTSCFGYCTALQKITFPTTVESIANEAFEGDAALKTVVFAEGLKTIGVAAFRNCSSIEKLNFPNSLESIATDAFLSCEKVKEITFGSGLKEIKEKSFWHNHAVEKISFPESLTEIGYAAFSECLGLKEVNFGRSAASFSGNPFLGCFGLERFTADEGNTAYAAKEGVLYTKNLAKLLAYPNMSNKVCKMPDATTTIDDFAFWYCTNLEEVEFSPNFAAFGERAFCGSKNIKKITVKTATPVESAFVDDVFEGISRSECILMVPQGSKSAYLASPLWKDFKITEMTALAPVAWGADVALRATSEGWEVVNLPQESKEVRLLDLEGRLLAVATPQAGRVLFSISTGEENPCIIVVMGGATPLVFKAVR</sequence>
<evidence type="ECO:0000256" key="1">
    <source>
        <dbReference type="SAM" id="SignalP"/>
    </source>
</evidence>
<evidence type="ECO:0008006" key="4">
    <source>
        <dbReference type="Google" id="ProtNLM"/>
    </source>
</evidence>
<evidence type="ECO:0000313" key="3">
    <source>
        <dbReference type="Proteomes" id="UP000004295"/>
    </source>
</evidence>
<dbReference type="Proteomes" id="UP000004295">
    <property type="component" value="Unassembled WGS sequence"/>
</dbReference>
<organism evidence="2 3">
    <name type="scientific">Porphyromonas endodontalis (strain ATCC 35406 / DSM 24491 / JCM 8526 / CCUG 16442 / BCRC 14492 / NCTC 13058 / HG 370)</name>
    <name type="common">Bacteroides endodontalis</name>
    <dbReference type="NCBI Taxonomy" id="553175"/>
    <lineage>
        <taxon>Bacteria</taxon>
        <taxon>Pseudomonadati</taxon>
        <taxon>Bacteroidota</taxon>
        <taxon>Bacteroidia</taxon>
        <taxon>Bacteroidales</taxon>
        <taxon>Porphyromonadaceae</taxon>
        <taxon>Porphyromonas</taxon>
    </lineage>
</organism>
<accession>C3J8Q5</accession>
<comment type="caution">
    <text evidence="2">The sequence shown here is derived from an EMBL/GenBank/DDBJ whole genome shotgun (WGS) entry which is preliminary data.</text>
</comment>
<dbReference type="EMBL" id="ACNN01000007">
    <property type="protein sequence ID" value="EEN83363.1"/>
    <property type="molecule type" value="Genomic_DNA"/>
</dbReference>
<dbReference type="PANTHER" id="PTHR45661:SF3">
    <property type="entry name" value="IG-LIKE DOMAIN-CONTAINING PROTEIN"/>
    <property type="match status" value="1"/>
</dbReference>
<dbReference type="InterPro" id="IPR026906">
    <property type="entry name" value="LRR_5"/>
</dbReference>
<dbReference type="Gene3D" id="3.40.50.12480">
    <property type="match status" value="1"/>
</dbReference>
<evidence type="ECO:0000313" key="2">
    <source>
        <dbReference type="EMBL" id="EEN83363.1"/>
    </source>
</evidence>
<dbReference type="STRING" id="553175.POREN0001_0574"/>